<name>A9MD80_BRUC2</name>
<keyword evidence="2" id="KW-1185">Reference proteome</keyword>
<reference evidence="1 2" key="1">
    <citation type="submission" date="2007-10" db="EMBL/GenBank/DDBJ databases">
        <title>Brucella canis ATCC 23365 whole genome shotgun sequencing project.</title>
        <authorList>
            <person name="Setubal J.C."/>
            <person name="Bowns C."/>
            <person name="Boyle S."/>
            <person name="Crasta O.R."/>
            <person name="Czar M.J."/>
            <person name="Dharmanolla C."/>
            <person name="Gillespie J.J."/>
            <person name="Kenyon R.W."/>
            <person name="Lu J."/>
            <person name="Mane S."/>
            <person name="Mohapatra S."/>
            <person name="Nagrani S."/>
            <person name="Purkayastha A."/>
            <person name="Rajasimha H.K."/>
            <person name="Shallom J.M."/>
            <person name="Shallom S."/>
            <person name="Shukla M."/>
            <person name="Snyder E.E."/>
            <person name="Sobral B.W."/>
            <person name="Wattam A.R."/>
            <person name="Will R."/>
            <person name="Williams K."/>
            <person name="Yoo H."/>
            <person name="Bruce D."/>
            <person name="Detter C."/>
            <person name="Munk C."/>
            <person name="Brettin T.S."/>
        </authorList>
    </citation>
    <scope>NUCLEOTIDE SEQUENCE [LARGE SCALE GENOMIC DNA]</scope>
    <source>
        <strain evidence="2">ATCC 23365 / NCTC 10854 / RM-666</strain>
    </source>
</reference>
<accession>A9MD80</accession>
<dbReference type="AlphaFoldDB" id="A9MD80"/>
<keyword evidence="1" id="KW-0456">Lyase</keyword>
<organism evidence="1 2">
    <name type="scientific">Brucella canis (strain ATCC 23365 / NCTC 10854 / RM-666)</name>
    <dbReference type="NCBI Taxonomy" id="483179"/>
    <lineage>
        <taxon>Bacteria</taxon>
        <taxon>Pseudomonadati</taxon>
        <taxon>Pseudomonadota</taxon>
        <taxon>Alphaproteobacteria</taxon>
        <taxon>Hyphomicrobiales</taxon>
        <taxon>Brucellaceae</taxon>
        <taxon>Brucella/Ochrobactrum group</taxon>
        <taxon>Brucella</taxon>
    </lineage>
</organism>
<sequence length="569" mass="64612">MTRNGAVRPEIRVDRVAMARFHRTDERPGQHDLPGFDTLAIKGQPVGKPHNAARGMVENSGSQPRFLHLRIARDDGAHPAHIHLIGPHLPPANHDTGIGRIIGNGVHDAARFFRFRVHAQNARIENFQRRRNIVGGVQHIENRDVRPFQRRLHGKGDFRLDARLDEAVGRNDRAIFKSHVIEQHAGIRNVDIQRILHGLGCKADLPADHPAASRDFLLHPCGLHRIGVIHGHARMLEREQTDLPAGLLRSIQCSGGSFNFVLRQHGLNLFIGNGVAQEADALRLHFHHIAGFQPDWRVETRARTRRRAADDHVTRHQRRESGDIIDDLAEREDHAAGAILLAQLAIYPRRQLNIGYLAFIRIRHQPWPDGAGGIKILALRHVEFRMAHPVADRAFIAQRKCRYVIERILFRNTPPALADDDGYLAFIIELRAFRRTHQRALMPGEGAGKPDEERGIGRRSLPILVFLVSIWKIDTDTDDLFRRRNWNLIGDGRKRNIGGKPCRLLRKLRQHTGLDHLTQGRPARPMARRKIDNTILFQHAIVPAPAGRKTQKLHHDLLRFPSVPHHPPA</sequence>
<evidence type="ECO:0000313" key="1">
    <source>
        <dbReference type="EMBL" id="ABX64317.1"/>
    </source>
</evidence>
<dbReference type="EMBL" id="CP000873">
    <property type="protein sequence ID" value="ABX64317.1"/>
    <property type="molecule type" value="Genomic_DNA"/>
</dbReference>
<gene>
    <name evidence="1" type="primary">hutH</name>
    <name evidence="1" type="ordered locus">BCAN_B1189</name>
</gene>
<dbReference type="HOGENOM" id="CLU_478733_0_0_5"/>
<evidence type="ECO:0000313" key="2">
    <source>
        <dbReference type="Proteomes" id="UP000001385"/>
    </source>
</evidence>
<proteinExistence type="predicted"/>
<dbReference type="GO" id="GO:0016829">
    <property type="term" value="F:lyase activity"/>
    <property type="evidence" value="ECO:0007669"/>
    <property type="project" value="UniProtKB-KW"/>
</dbReference>
<dbReference type="Proteomes" id="UP000001385">
    <property type="component" value="Chromosome II"/>
</dbReference>
<dbReference type="KEGG" id="bcs:BCAN_B1189"/>
<protein>
    <submittedName>
        <fullName evidence="1">Histidine ammonia-lyase</fullName>
    </submittedName>
</protein>